<dbReference type="OrthoDB" id="410701at2759"/>
<evidence type="ECO:0000313" key="5">
    <source>
        <dbReference type="Proteomes" id="UP000245383"/>
    </source>
</evidence>
<dbReference type="GO" id="GO:0005739">
    <property type="term" value="C:mitochondrion"/>
    <property type="evidence" value="ECO:0007669"/>
    <property type="project" value="TreeGrafter"/>
</dbReference>
<dbReference type="InterPro" id="IPR018376">
    <property type="entry name" value="Enoyl-CoA_hyd/isom_CS"/>
</dbReference>
<dbReference type="STRING" id="133385.A0A2T9Y9N2"/>
<gene>
    <name evidence="4" type="ORF">BB561_005602</name>
</gene>
<evidence type="ECO:0000256" key="2">
    <source>
        <dbReference type="ARBA" id="ARBA00023239"/>
    </source>
</evidence>
<dbReference type="GO" id="GO:0006635">
    <property type="term" value="P:fatty acid beta-oxidation"/>
    <property type="evidence" value="ECO:0007669"/>
    <property type="project" value="TreeGrafter"/>
</dbReference>
<protein>
    <recommendedName>
        <fullName evidence="6">Enoyl-CoA hydratase</fullName>
    </recommendedName>
</protein>
<comment type="similarity">
    <text evidence="1 3">Belongs to the enoyl-CoA hydratase/isomerase family.</text>
</comment>
<dbReference type="FunFam" id="1.10.12.10:FF:000001">
    <property type="entry name" value="Probable enoyl-CoA hydratase, mitochondrial"/>
    <property type="match status" value="1"/>
</dbReference>
<sequence length="311" mass="33688">MLMFTSFKFQLLNPSKLLHHSGSRALTRRLFETQAEENKNCYVTKNEKGICVINLSRPNSKNAISVKLLQELQQSISQIRNEPTARVAIVRSRVEGVFCAGADLKERLGMTPSEVTQFLNRLKQTFIDLENLPIPTIAAIDGAALGGGLELALSCDMRVAGPKSIIGLPETSLGIIPGAGGTQRLINLVGVSKAKELIFTGEKLNTAKALQLGILNNAVYEKSDSCASNFDGLAATLSGYDLAVQLAEKISTKGPIAIQMAKQAINLGSQTNLMDGLNIEQLCYNRVIGTEDRIEGLKAFKEKRAPIFKGK</sequence>
<dbReference type="InterPro" id="IPR001753">
    <property type="entry name" value="Enoyl-CoA_hydra/iso"/>
</dbReference>
<reference evidence="4 5" key="1">
    <citation type="journal article" date="2018" name="MBio">
        <title>Comparative Genomics Reveals the Core Gene Toolbox for the Fungus-Insect Symbiosis.</title>
        <authorList>
            <person name="Wang Y."/>
            <person name="Stata M."/>
            <person name="Wang W."/>
            <person name="Stajich J.E."/>
            <person name="White M.M."/>
            <person name="Moncalvo J.M."/>
        </authorList>
    </citation>
    <scope>NUCLEOTIDE SEQUENCE [LARGE SCALE GENOMIC DNA]</scope>
    <source>
        <strain evidence="4 5">SWE-8-4</strain>
    </source>
</reference>
<dbReference type="PROSITE" id="PS00166">
    <property type="entry name" value="ENOYL_COA_HYDRATASE"/>
    <property type="match status" value="1"/>
</dbReference>
<keyword evidence="5" id="KW-1185">Reference proteome</keyword>
<organism evidence="4 5">
    <name type="scientific">Smittium simulii</name>
    <dbReference type="NCBI Taxonomy" id="133385"/>
    <lineage>
        <taxon>Eukaryota</taxon>
        <taxon>Fungi</taxon>
        <taxon>Fungi incertae sedis</taxon>
        <taxon>Zoopagomycota</taxon>
        <taxon>Kickxellomycotina</taxon>
        <taxon>Harpellomycetes</taxon>
        <taxon>Harpellales</taxon>
        <taxon>Legeriomycetaceae</taxon>
        <taxon>Smittium</taxon>
    </lineage>
</organism>
<dbReference type="InterPro" id="IPR029045">
    <property type="entry name" value="ClpP/crotonase-like_dom_sf"/>
</dbReference>
<dbReference type="SUPFAM" id="SSF52096">
    <property type="entry name" value="ClpP/crotonase"/>
    <property type="match status" value="1"/>
</dbReference>
<dbReference type="AlphaFoldDB" id="A0A2T9Y9N2"/>
<dbReference type="PANTHER" id="PTHR11941">
    <property type="entry name" value="ENOYL-COA HYDRATASE-RELATED"/>
    <property type="match status" value="1"/>
</dbReference>
<name>A0A2T9Y9N2_9FUNG</name>
<dbReference type="Gene3D" id="3.90.226.10">
    <property type="entry name" value="2-enoyl-CoA Hydratase, Chain A, domain 1"/>
    <property type="match status" value="1"/>
</dbReference>
<dbReference type="Proteomes" id="UP000245383">
    <property type="component" value="Unassembled WGS sequence"/>
</dbReference>
<evidence type="ECO:0000256" key="1">
    <source>
        <dbReference type="ARBA" id="ARBA00005254"/>
    </source>
</evidence>
<dbReference type="EMBL" id="MBFR01000346">
    <property type="protein sequence ID" value="PVU89017.1"/>
    <property type="molecule type" value="Genomic_DNA"/>
</dbReference>
<dbReference type="Gene3D" id="1.10.12.10">
    <property type="entry name" value="Lyase 2-enoyl-coa Hydratase, Chain A, domain 2"/>
    <property type="match status" value="1"/>
</dbReference>
<accession>A0A2T9Y9N2</accession>
<evidence type="ECO:0000313" key="4">
    <source>
        <dbReference type="EMBL" id="PVU89017.1"/>
    </source>
</evidence>
<evidence type="ECO:0008006" key="6">
    <source>
        <dbReference type="Google" id="ProtNLM"/>
    </source>
</evidence>
<dbReference type="FunFam" id="3.90.226.10:FF:000009">
    <property type="entry name" value="Carnitinyl-CoA dehydratase"/>
    <property type="match status" value="1"/>
</dbReference>
<keyword evidence="2" id="KW-0456">Lyase</keyword>
<dbReference type="GO" id="GO:0016836">
    <property type="term" value="F:hydro-lyase activity"/>
    <property type="evidence" value="ECO:0007669"/>
    <property type="project" value="UniProtKB-ARBA"/>
</dbReference>
<proteinExistence type="inferred from homology"/>
<dbReference type="PANTHER" id="PTHR11941:SF171">
    <property type="entry name" value="SD19268P"/>
    <property type="match status" value="1"/>
</dbReference>
<evidence type="ECO:0000256" key="3">
    <source>
        <dbReference type="RuleBase" id="RU003707"/>
    </source>
</evidence>
<dbReference type="CDD" id="cd06558">
    <property type="entry name" value="crotonase-like"/>
    <property type="match status" value="1"/>
</dbReference>
<comment type="caution">
    <text evidence="4">The sequence shown here is derived from an EMBL/GenBank/DDBJ whole genome shotgun (WGS) entry which is preliminary data.</text>
</comment>
<dbReference type="InterPro" id="IPR014748">
    <property type="entry name" value="Enoyl-CoA_hydra_C"/>
</dbReference>
<dbReference type="Pfam" id="PF00378">
    <property type="entry name" value="ECH_1"/>
    <property type="match status" value="1"/>
</dbReference>